<dbReference type="CTD" id="20203643"/>
<keyword evidence="1" id="KW-0472">Membrane</keyword>
<evidence type="ECO:0000256" key="1">
    <source>
        <dbReference type="SAM" id="Phobius"/>
    </source>
</evidence>
<evidence type="ECO:0000313" key="4">
    <source>
        <dbReference type="Proteomes" id="UP000015101"/>
    </source>
</evidence>
<dbReference type="Proteomes" id="UP000015101">
    <property type="component" value="Unassembled WGS sequence"/>
</dbReference>
<reference evidence="4" key="1">
    <citation type="submission" date="2012-12" db="EMBL/GenBank/DDBJ databases">
        <authorList>
            <person name="Hellsten U."/>
            <person name="Grimwood J."/>
            <person name="Chapman J.A."/>
            <person name="Shapiro H."/>
            <person name="Aerts A."/>
            <person name="Otillar R.P."/>
            <person name="Terry A.Y."/>
            <person name="Boore J.L."/>
            <person name="Simakov O."/>
            <person name="Marletaz F."/>
            <person name="Cho S.-J."/>
            <person name="Edsinger-Gonzales E."/>
            <person name="Havlak P."/>
            <person name="Kuo D.-H."/>
            <person name="Larsson T."/>
            <person name="Lv J."/>
            <person name="Arendt D."/>
            <person name="Savage R."/>
            <person name="Osoegawa K."/>
            <person name="de Jong P."/>
            <person name="Lindberg D.R."/>
            <person name="Seaver E.C."/>
            <person name="Weisblat D.A."/>
            <person name="Putnam N.H."/>
            <person name="Grigoriev I.V."/>
            <person name="Rokhsar D.S."/>
        </authorList>
    </citation>
    <scope>NUCLEOTIDE SEQUENCE</scope>
</reference>
<dbReference type="InParanoid" id="T1F494"/>
<keyword evidence="1" id="KW-0812">Transmembrane</keyword>
<dbReference type="AlphaFoldDB" id="T1F494"/>
<accession>T1F494</accession>
<gene>
    <name evidence="3" type="primary">20203643</name>
    <name evidence="2" type="ORF">HELRODRAFT_171423</name>
</gene>
<dbReference type="EnsemblMetazoa" id="HelroT171423">
    <property type="protein sequence ID" value="HelroP171423"/>
    <property type="gene ID" value="HelroG171423"/>
</dbReference>
<dbReference type="RefSeq" id="XP_009016388.1">
    <property type="nucleotide sequence ID" value="XM_009018140.1"/>
</dbReference>
<dbReference type="EMBL" id="AMQM01003871">
    <property type="status" value="NOT_ANNOTATED_CDS"/>
    <property type="molecule type" value="Genomic_DNA"/>
</dbReference>
<dbReference type="EMBL" id="KB096325">
    <property type="protein sequence ID" value="ESO05755.1"/>
    <property type="molecule type" value="Genomic_DNA"/>
</dbReference>
<dbReference type="HOGENOM" id="CLU_500868_0_0_1"/>
<feature type="transmembrane region" description="Helical" evidence="1">
    <location>
        <begin position="115"/>
        <end position="138"/>
    </location>
</feature>
<evidence type="ECO:0000313" key="3">
    <source>
        <dbReference type="EnsemblMetazoa" id="HelroP171423"/>
    </source>
</evidence>
<reference evidence="2 4" key="2">
    <citation type="journal article" date="2013" name="Nature">
        <title>Insights into bilaterian evolution from three spiralian genomes.</title>
        <authorList>
            <person name="Simakov O."/>
            <person name="Marletaz F."/>
            <person name="Cho S.J."/>
            <person name="Edsinger-Gonzales E."/>
            <person name="Havlak P."/>
            <person name="Hellsten U."/>
            <person name="Kuo D.H."/>
            <person name="Larsson T."/>
            <person name="Lv J."/>
            <person name="Arendt D."/>
            <person name="Savage R."/>
            <person name="Osoegawa K."/>
            <person name="de Jong P."/>
            <person name="Grimwood J."/>
            <person name="Chapman J.A."/>
            <person name="Shapiro H."/>
            <person name="Aerts A."/>
            <person name="Otillar R.P."/>
            <person name="Terry A.Y."/>
            <person name="Boore J.L."/>
            <person name="Grigoriev I.V."/>
            <person name="Lindberg D.R."/>
            <person name="Seaver E.C."/>
            <person name="Weisblat D.A."/>
            <person name="Putnam N.H."/>
            <person name="Rokhsar D.S."/>
        </authorList>
    </citation>
    <scope>NUCLEOTIDE SEQUENCE</scope>
</reference>
<organism evidence="3 4">
    <name type="scientific">Helobdella robusta</name>
    <name type="common">Californian leech</name>
    <dbReference type="NCBI Taxonomy" id="6412"/>
    <lineage>
        <taxon>Eukaryota</taxon>
        <taxon>Metazoa</taxon>
        <taxon>Spiralia</taxon>
        <taxon>Lophotrochozoa</taxon>
        <taxon>Annelida</taxon>
        <taxon>Clitellata</taxon>
        <taxon>Hirudinea</taxon>
        <taxon>Rhynchobdellida</taxon>
        <taxon>Glossiphoniidae</taxon>
        <taxon>Helobdella</taxon>
    </lineage>
</organism>
<keyword evidence="4" id="KW-1185">Reference proteome</keyword>
<dbReference type="GeneID" id="20203643"/>
<proteinExistence type="predicted"/>
<protein>
    <submittedName>
        <fullName evidence="2 3">Uncharacterized protein</fullName>
    </submittedName>
</protein>
<dbReference type="KEGG" id="hro:HELRODRAFT_171423"/>
<reference evidence="3" key="3">
    <citation type="submission" date="2015-06" db="UniProtKB">
        <authorList>
            <consortium name="EnsemblMetazoa"/>
        </authorList>
    </citation>
    <scope>IDENTIFICATION</scope>
</reference>
<name>T1F494_HELRO</name>
<keyword evidence="1" id="KW-1133">Transmembrane helix</keyword>
<evidence type="ECO:0000313" key="2">
    <source>
        <dbReference type="EMBL" id="ESO05755.1"/>
    </source>
</evidence>
<sequence length="544" mass="62804">MSKSSREKYRFTLMNNNTAFETLVQDNGTIQYTKENAIFNETHFSSQNISSLLSTLELNLFGEITNTTEFEVTYLNSELLKDLTTKSYFEQSTTNNSTNRSYVSHSRSAYDSKGAAYYICSVIIVYALAIVLLIVSLARRKKKDQYRPANQRSNSEEYYIKIRDLEKSINGARRLSHGRSLTNNLNETASCSDTSTKDMINFKCDWSLNEQVTYSVQSMRQQDVYKMNPTFKANSFNSITKHSEYLKSPKLFCHNSDSKEEIITLVQVIDDTKQSPPITPPIEYAGLKQKLKIHSKSLEETHNFRHQQGIKKCSSSRSVKNKCRWSMGPDGNIWILQLDNSSSESEKSHKVAHNQYSDRNVGHQNKFTEPNRQLQISNLLDSVSSPNKLSTKVLLGQEARNISSQPAQEPLWQYRDKYVEKRKYPPKRELSENMFEKYETSPMKHHSKIQNYKTSTTPLQFRCQSNQPKYYDTKYNDDLKCFTANKTTVSNGYSNGTLPYRQENGRHNLNFANETRHFKNGNKVCRNSTPQKTNIQKLIHVTSV</sequence>